<dbReference type="SUPFAM" id="SSF47384">
    <property type="entry name" value="Homodimeric domain of signal transducing histidine kinase"/>
    <property type="match status" value="1"/>
</dbReference>
<dbReference type="Gene3D" id="3.30.450.20">
    <property type="entry name" value="PAS domain"/>
    <property type="match status" value="1"/>
</dbReference>
<feature type="coiled-coil region" evidence="5">
    <location>
        <begin position="57"/>
        <end position="84"/>
    </location>
</feature>
<dbReference type="CDD" id="cd00156">
    <property type="entry name" value="REC"/>
    <property type="match status" value="1"/>
</dbReference>
<name>A0ABY4S4E6_AQUTE</name>
<dbReference type="EC" id="2.7.13.3" evidence="2"/>
<evidence type="ECO:0000256" key="2">
    <source>
        <dbReference type="ARBA" id="ARBA00012438"/>
    </source>
</evidence>
<dbReference type="SUPFAM" id="SSF55874">
    <property type="entry name" value="ATPase domain of HSP90 chaperone/DNA topoisomerase II/histidine kinase"/>
    <property type="match status" value="1"/>
</dbReference>
<dbReference type="GO" id="GO:0005524">
    <property type="term" value="F:ATP binding"/>
    <property type="evidence" value="ECO:0007669"/>
    <property type="project" value="UniProtKB-KW"/>
</dbReference>
<dbReference type="InterPro" id="IPR003594">
    <property type="entry name" value="HATPase_dom"/>
</dbReference>
<dbReference type="InterPro" id="IPR001789">
    <property type="entry name" value="Sig_transdc_resp-reg_receiver"/>
</dbReference>
<dbReference type="Gene3D" id="1.10.287.130">
    <property type="match status" value="1"/>
</dbReference>
<keyword evidence="10" id="KW-1185">Reference proteome</keyword>
<feature type="modified residue" description="4-aspartylphosphate" evidence="4">
    <location>
        <position position="628"/>
    </location>
</feature>
<dbReference type="SMART" id="SM00387">
    <property type="entry name" value="HATPase_c"/>
    <property type="match status" value="1"/>
</dbReference>
<dbReference type="CDD" id="cd00082">
    <property type="entry name" value="HisKA"/>
    <property type="match status" value="1"/>
</dbReference>
<dbReference type="InterPro" id="IPR036890">
    <property type="entry name" value="HATPase_C_sf"/>
</dbReference>
<dbReference type="EMBL" id="CP097635">
    <property type="protein sequence ID" value="URI08182.1"/>
    <property type="molecule type" value="Genomic_DNA"/>
</dbReference>
<evidence type="ECO:0000256" key="1">
    <source>
        <dbReference type="ARBA" id="ARBA00000085"/>
    </source>
</evidence>
<feature type="transmembrane region" description="Helical" evidence="6">
    <location>
        <begin position="282"/>
        <end position="301"/>
    </location>
</feature>
<evidence type="ECO:0000256" key="4">
    <source>
        <dbReference type="PROSITE-ProRule" id="PRU00169"/>
    </source>
</evidence>
<dbReference type="RefSeq" id="WP_250196403.1">
    <property type="nucleotide sequence ID" value="NZ_CP097635.1"/>
</dbReference>
<reference evidence="9" key="1">
    <citation type="submission" date="2022-05" db="EMBL/GenBank/DDBJ databases">
        <title>An RpoN-dependent PEP-CTERM gene is involved in floc formation of an Aquincola tertiaricarbonis strain.</title>
        <authorList>
            <person name="Qiu D."/>
            <person name="Xia M."/>
        </authorList>
    </citation>
    <scope>NUCLEOTIDE SEQUENCE</scope>
    <source>
        <strain evidence="9">RN12</strain>
    </source>
</reference>
<dbReference type="PANTHER" id="PTHR43065">
    <property type="entry name" value="SENSOR HISTIDINE KINASE"/>
    <property type="match status" value="1"/>
</dbReference>
<protein>
    <recommendedName>
        <fullName evidence="2">histidine kinase</fullName>
        <ecNumber evidence="2">2.7.13.3</ecNumber>
    </recommendedName>
</protein>
<sequence length="696" mass="72040">MPALPSTPPSPTERPWLIAASLWLALAAVVALALWHLRHETVQAQGRELRLISLATADAVERGLRGAEEGLQALRAELEEAHLSLDDPGAGRVLAARADLMPLLQALWVLDAAGSVLAASSDRPPPATAAFDPPLASLPHDRLALSGSTVVTPAGQSGAASEIALAVPFSLPGGRHGWIVSTLPAAAMLGSLAQALPVDDLRLLVLRHDGAPLAAVNAAGIAGADVRSTLARDPSAELNRLTFADGSKNLVSSPAVPHYGARVLVSREMSAVLGPWRDAAELAGAGLTVLLLVMASAVYVVQLADRRRAAAQAALQAQVSRAGKLESLGTLAGGVAHDFNNVLAAIVGFGEMAQDAAAPGSAQARHLDKVMQAALRGKALCERILAFSRGGAKTSTVFELEPVVEEVLTLLSASLRSGIVLERRLQAPGARLRGDATQAFEAVMNLCTNAMQAMPDGGLLSVQLARVMIDAPRVLSHTRLPPGRYLALSVADQGAGISQTVMEHLFEPFFTTKAAQSGTGLGLAVVFGVVTEFGGAVDVQSRPAQGACFTLYLPECTDAAAAAADPVPDGVRGTGQRLLVVDDEPDLVALTVEMLQGLGYAPEGFTDPAAALRAVQAEPEGFAALISDEVMPGLTGTQLTQALREHAPHLPVLLLSGYGGALLAQRASSAGVHRVLSKPVQRAPLAHALSELLRDS</sequence>
<feature type="domain" description="Histidine kinase" evidence="7">
    <location>
        <begin position="334"/>
        <end position="557"/>
    </location>
</feature>
<keyword evidence="6" id="KW-0472">Membrane</keyword>
<dbReference type="SUPFAM" id="SSF52172">
    <property type="entry name" value="CheY-like"/>
    <property type="match status" value="1"/>
</dbReference>
<dbReference type="SMART" id="SM00388">
    <property type="entry name" value="HisKA"/>
    <property type="match status" value="1"/>
</dbReference>
<dbReference type="Gene3D" id="3.40.50.2300">
    <property type="match status" value="1"/>
</dbReference>
<dbReference type="PROSITE" id="PS50110">
    <property type="entry name" value="RESPONSE_REGULATORY"/>
    <property type="match status" value="1"/>
</dbReference>
<dbReference type="Pfam" id="PF02518">
    <property type="entry name" value="HATPase_c"/>
    <property type="match status" value="1"/>
</dbReference>
<proteinExistence type="predicted"/>
<dbReference type="InterPro" id="IPR004358">
    <property type="entry name" value="Sig_transdc_His_kin-like_C"/>
</dbReference>
<dbReference type="Pfam" id="PF00072">
    <property type="entry name" value="Response_reg"/>
    <property type="match status" value="1"/>
</dbReference>
<dbReference type="Proteomes" id="UP001056201">
    <property type="component" value="Chromosome 1"/>
</dbReference>
<evidence type="ECO:0000256" key="5">
    <source>
        <dbReference type="SAM" id="Coils"/>
    </source>
</evidence>
<feature type="domain" description="Response regulatory" evidence="8">
    <location>
        <begin position="577"/>
        <end position="693"/>
    </location>
</feature>
<evidence type="ECO:0000256" key="6">
    <source>
        <dbReference type="SAM" id="Phobius"/>
    </source>
</evidence>
<dbReference type="PRINTS" id="PR00344">
    <property type="entry name" value="BCTRLSENSOR"/>
</dbReference>
<keyword evidence="5" id="KW-0175">Coiled coil</keyword>
<keyword evidence="9" id="KW-0547">Nucleotide-binding</keyword>
<dbReference type="InterPro" id="IPR036097">
    <property type="entry name" value="HisK_dim/P_sf"/>
</dbReference>
<dbReference type="Pfam" id="PF00512">
    <property type="entry name" value="HisKA"/>
    <property type="match status" value="1"/>
</dbReference>
<keyword evidence="9" id="KW-0067">ATP-binding</keyword>
<keyword evidence="6" id="KW-1133">Transmembrane helix</keyword>
<dbReference type="PROSITE" id="PS50109">
    <property type="entry name" value="HIS_KIN"/>
    <property type="match status" value="1"/>
</dbReference>
<organism evidence="9 10">
    <name type="scientific">Aquincola tertiaricarbonis</name>
    <dbReference type="NCBI Taxonomy" id="391953"/>
    <lineage>
        <taxon>Bacteria</taxon>
        <taxon>Pseudomonadati</taxon>
        <taxon>Pseudomonadota</taxon>
        <taxon>Betaproteobacteria</taxon>
        <taxon>Burkholderiales</taxon>
        <taxon>Sphaerotilaceae</taxon>
        <taxon>Aquincola</taxon>
    </lineage>
</organism>
<dbReference type="InterPro" id="IPR003661">
    <property type="entry name" value="HisK_dim/P_dom"/>
</dbReference>
<evidence type="ECO:0000313" key="10">
    <source>
        <dbReference type="Proteomes" id="UP001056201"/>
    </source>
</evidence>
<accession>A0ABY4S4E6</accession>
<dbReference type="InterPro" id="IPR011006">
    <property type="entry name" value="CheY-like_superfamily"/>
</dbReference>
<gene>
    <name evidence="9" type="ORF">MW290_06285</name>
</gene>
<keyword evidence="3 4" id="KW-0597">Phosphoprotein</keyword>
<evidence type="ECO:0000256" key="3">
    <source>
        <dbReference type="ARBA" id="ARBA00022553"/>
    </source>
</evidence>
<dbReference type="SMART" id="SM00448">
    <property type="entry name" value="REC"/>
    <property type="match status" value="1"/>
</dbReference>
<comment type="catalytic activity">
    <reaction evidence="1">
        <text>ATP + protein L-histidine = ADP + protein N-phospho-L-histidine.</text>
        <dbReference type="EC" id="2.7.13.3"/>
    </reaction>
</comment>
<dbReference type="PANTHER" id="PTHR43065:SF42">
    <property type="entry name" value="TWO-COMPONENT SENSOR PPRA"/>
    <property type="match status" value="1"/>
</dbReference>
<keyword evidence="6" id="KW-0812">Transmembrane</keyword>
<dbReference type="Gene3D" id="3.30.565.10">
    <property type="entry name" value="Histidine kinase-like ATPase, C-terminal domain"/>
    <property type="match status" value="1"/>
</dbReference>
<evidence type="ECO:0000259" key="7">
    <source>
        <dbReference type="PROSITE" id="PS50109"/>
    </source>
</evidence>
<feature type="transmembrane region" description="Helical" evidence="6">
    <location>
        <begin position="16"/>
        <end position="37"/>
    </location>
</feature>
<dbReference type="InterPro" id="IPR005467">
    <property type="entry name" value="His_kinase_dom"/>
</dbReference>
<evidence type="ECO:0000259" key="8">
    <source>
        <dbReference type="PROSITE" id="PS50110"/>
    </source>
</evidence>
<evidence type="ECO:0000313" key="9">
    <source>
        <dbReference type="EMBL" id="URI08182.1"/>
    </source>
</evidence>